<reference evidence="4" key="1">
    <citation type="submission" date="2016-10" db="EMBL/GenBank/DDBJ databases">
        <authorList>
            <person name="Varghese N."/>
            <person name="Submissions S."/>
        </authorList>
    </citation>
    <scope>NUCLEOTIDE SEQUENCE [LARGE SCALE GENOMIC DNA]</scope>
    <source>
        <strain evidence="4">DSM 13577</strain>
    </source>
</reference>
<dbReference type="AlphaFoldDB" id="A0A1H9ZBS2"/>
<evidence type="ECO:0000313" key="4">
    <source>
        <dbReference type="Proteomes" id="UP000243819"/>
    </source>
</evidence>
<dbReference type="OrthoDB" id="2086261at2"/>
<keyword evidence="1" id="KW-0175">Coiled coil</keyword>
<name>A0A1H9ZBS2_9FIRM</name>
<feature type="transmembrane region" description="Helical" evidence="2">
    <location>
        <begin position="6"/>
        <end position="23"/>
    </location>
</feature>
<evidence type="ECO:0000256" key="1">
    <source>
        <dbReference type="SAM" id="Coils"/>
    </source>
</evidence>
<dbReference type="EMBL" id="FOIF01000008">
    <property type="protein sequence ID" value="SES79068.1"/>
    <property type="molecule type" value="Genomic_DNA"/>
</dbReference>
<gene>
    <name evidence="3" type="ORF">SAMN03080614_100814</name>
</gene>
<dbReference type="InterPro" id="IPR046118">
    <property type="entry name" value="DUF6115"/>
</dbReference>
<dbReference type="Proteomes" id="UP000243819">
    <property type="component" value="Unassembled WGS sequence"/>
</dbReference>
<dbReference type="RefSeq" id="WP_091349345.1">
    <property type="nucleotide sequence ID" value="NZ_FOIF01000008.1"/>
</dbReference>
<organism evidence="3 4">
    <name type="scientific">Anaerobranca gottschalkii DSM 13577</name>
    <dbReference type="NCBI Taxonomy" id="1120990"/>
    <lineage>
        <taxon>Bacteria</taxon>
        <taxon>Bacillati</taxon>
        <taxon>Bacillota</taxon>
        <taxon>Clostridia</taxon>
        <taxon>Eubacteriales</taxon>
        <taxon>Proteinivoracaceae</taxon>
        <taxon>Anaerobranca</taxon>
    </lineage>
</organism>
<evidence type="ECO:0000313" key="3">
    <source>
        <dbReference type="EMBL" id="SES79068.1"/>
    </source>
</evidence>
<keyword evidence="2" id="KW-0812">Transmembrane</keyword>
<keyword evidence="2" id="KW-1133">Transmembrane helix</keyword>
<keyword evidence="2" id="KW-0472">Membrane</keyword>
<sequence>MGTNILFLIIGIIIVLIGIFLMFKESSGKRYTFEIEEILVAISSLENKLDLVLEKIEEEIETIKEMKSPSNENWPVDPVIEQSNSKDKIIQKHKEVYTLYNQGLSAKDIAMKLNRGVGEIETIIALFNFEGDYNG</sequence>
<evidence type="ECO:0000256" key="2">
    <source>
        <dbReference type="SAM" id="Phobius"/>
    </source>
</evidence>
<protein>
    <submittedName>
        <fullName evidence="3">Uncharacterized protein</fullName>
    </submittedName>
</protein>
<proteinExistence type="predicted"/>
<accession>A0A1H9ZBS2</accession>
<feature type="coiled-coil region" evidence="1">
    <location>
        <begin position="35"/>
        <end position="66"/>
    </location>
</feature>
<dbReference type="STRING" id="1120990.SAMN03080614_100814"/>
<dbReference type="Pfam" id="PF19610">
    <property type="entry name" value="DUF6115"/>
    <property type="match status" value="1"/>
</dbReference>
<keyword evidence="4" id="KW-1185">Reference proteome</keyword>